<comment type="caution">
    <text evidence="1">The sequence shown here is derived from an EMBL/GenBank/DDBJ whole genome shotgun (WGS) entry which is preliminary data.</text>
</comment>
<evidence type="ECO:0000313" key="2">
    <source>
        <dbReference type="Proteomes" id="UP000193926"/>
    </source>
</evidence>
<gene>
    <name evidence="1" type="ORF">MGEO_02425</name>
</gene>
<dbReference type="OrthoDB" id="7859876at2"/>
<dbReference type="AlphaFoldDB" id="A0A1X4NR16"/>
<proteinExistence type="predicted"/>
<organism evidence="1 2">
    <name type="scientific">Marivita geojedonensis</name>
    <dbReference type="NCBI Taxonomy" id="1123756"/>
    <lineage>
        <taxon>Bacteria</taxon>
        <taxon>Pseudomonadati</taxon>
        <taxon>Pseudomonadota</taxon>
        <taxon>Alphaproteobacteria</taxon>
        <taxon>Rhodobacterales</taxon>
        <taxon>Roseobacteraceae</taxon>
        <taxon>Marivita</taxon>
    </lineage>
</organism>
<sequence>MSQIQNTKTIHRINVTKEILSSLSDDEIAFFALVNHAYSEINVLGRLAYYSVNHKELSPTLRVAVTHQSLTIIRCRSAKLFEFHKAIEKQSNAGNEDRTAAIASFALDEFEKHNLQRDYNVVRNIRDYTTNHYDPVRVKENLEHLNDEMQLALYLAEPDANSFTLIGDEISFTGRLNRMFASRKLEEGESAFNVWWKWNHRAWKWVRLVSAKTNEVMLLDTLPDQSVDKIVMDLPDAFVADGDFVLPVFTSETETK</sequence>
<dbReference type="Proteomes" id="UP000193926">
    <property type="component" value="Unassembled WGS sequence"/>
</dbReference>
<dbReference type="EMBL" id="JFKC01000001">
    <property type="protein sequence ID" value="OSQ53414.1"/>
    <property type="molecule type" value="Genomic_DNA"/>
</dbReference>
<reference evidence="1 2" key="1">
    <citation type="submission" date="2014-03" db="EMBL/GenBank/DDBJ databases">
        <title>The draft genome sequence of Marivita geojedonensis KCTC 23882.</title>
        <authorList>
            <person name="Lai Q."/>
            <person name="Shao Z."/>
        </authorList>
    </citation>
    <scope>NUCLEOTIDE SEQUENCE [LARGE SCALE GENOMIC DNA]</scope>
    <source>
        <strain evidence="1 2">DPG-138</strain>
    </source>
</reference>
<dbReference type="RefSeq" id="WP_085635088.1">
    <property type="nucleotide sequence ID" value="NZ_JFKC01000001.1"/>
</dbReference>
<evidence type="ECO:0000313" key="1">
    <source>
        <dbReference type="EMBL" id="OSQ53414.1"/>
    </source>
</evidence>
<name>A0A1X4NR16_9RHOB</name>
<keyword evidence="2" id="KW-1185">Reference proteome</keyword>
<protein>
    <submittedName>
        <fullName evidence="1">Uncharacterized protein</fullName>
    </submittedName>
</protein>
<accession>A0A1X4NR16</accession>
<dbReference type="STRING" id="1123756.MGEO_02425"/>